<evidence type="ECO:0000313" key="5">
    <source>
        <dbReference type="Proteomes" id="UP000030146"/>
    </source>
</evidence>
<organism evidence="4 5">
    <name type="scientific">Porphyromonas gulae</name>
    <dbReference type="NCBI Taxonomy" id="111105"/>
    <lineage>
        <taxon>Bacteria</taxon>
        <taxon>Pseudomonadati</taxon>
        <taxon>Bacteroidota</taxon>
        <taxon>Bacteroidia</taxon>
        <taxon>Bacteroidales</taxon>
        <taxon>Porphyromonadaceae</taxon>
        <taxon>Porphyromonas</taxon>
    </lineage>
</organism>
<dbReference type="SMART" id="SM00487">
    <property type="entry name" value="DEXDc"/>
    <property type="match status" value="1"/>
</dbReference>
<dbReference type="GO" id="GO:0004386">
    <property type="term" value="F:helicase activity"/>
    <property type="evidence" value="ECO:0007669"/>
    <property type="project" value="UniProtKB-KW"/>
</dbReference>
<dbReference type="GO" id="GO:0005524">
    <property type="term" value="F:ATP binding"/>
    <property type="evidence" value="ECO:0007669"/>
    <property type="project" value="InterPro"/>
</dbReference>
<dbReference type="PANTHER" id="PTHR45766:SF6">
    <property type="entry name" value="SWI_SNF-RELATED MATRIX-ASSOCIATED ACTIN-DEPENDENT REGULATOR OF CHROMATIN SUBFAMILY A-LIKE PROTEIN 1"/>
    <property type="match status" value="1"/>
</dbReference>
<dbReference type="CDD" id="cd18793">
    <property type="entry name" value="SF2_C_SNF"/>
    <property type="match status" value="1"/>
</dbReference>
<dbReference type="Pfam" id="PF04851">
    <property type="entry name" value="ResIII"/>
    <property type="match status" value="1"/>
</dbReference>
<keyword evidence="4" id="KW-0547">Nucleotide-binding</keyword>
<dbReference type="PROSITE" id="PS51194">
    <property type="entry name" value="HELICASE_CTER"/>
    <property type="match status" value="1"/>
</dbReference>
<dbReference type="RefSeq" id="WP_039423170.1">
    <property type="nucleotide sequence ID" value="NZ_JRAK01000014.1"/>
</dbReference>
<dbReference type="GO" id="GO:0003677">
    <property type="term" value="F:DNA binding"/>
    <property type="evidence" value="ECO:0007669"/>
    <property type="project" value="InterPro"/>
</dbReference>
<dbReference type="Gene3D" id="3.30.870.10">
    <property type="entry name" value="Endonuclease Chain A"/>
    <property type="match status" value="1"/>
</dbReference>
<proteinExistence type="predicted"/>
<dbReference type="InterPro" id="IPR038718">
    <property type="entry name" value="SNF2-like_sf"/>
</dbReference>
<feature type="domain" description="Helicase ATP-binding" evidence="2">
    <location>
        <begin position="262"/>
        <end position="419"/>
    </location>
</feature>
<dbReference type="InterPro" id="IPR049730">
    <property type="entry name" value="SNF2/RAD54-like_C"/>
</dbReference>
<keyword evidence="4" id="KW-0067">ATP-binding</keyword>
<dbReference type="InterPro" id="IPR027417">
    <property type="entry name" value="P-loop_NTPase"/>
</dbReference>
<keyword evidence="4" id="KW-0347">Helicase</keyword>
<dbReference type="InterPro" id="IPR006935">
    <property type="entry name" value="Helicase/UvrB_N"/>
</dbReference>
<dbReference type="SUPFAM" id="SSF52540">
    <property type="entry name" value="P-loop containing nucleoside triphosphate hydrolases"/>
    <property type="match status" value="2"/>
</dbReference>
<evidence type="ECO:0000259" key="3">
    <source>
        <dbReference type="PROSITE" id="PS51194"/>
    </source>
</evidence>
<reference evidence="4 5" key="1">
    <citation type="submission" date="2014-08" db="EMBL/GenBank/DDBJ databases">
        <title>Porphyromonas gulae strain:COT-052_OH3439 Genome sequencing.</title>
        <authorList>
            <person name="Wallis C."/>
            <person name="Deusch O."/>
            <person name="O'Flynn C."/>
            <person name="Davis I."/>
            <person name="Jospin G."/>
            <person name="Darling A.E."/>
            <person name="Coil D.A."/>
            <person name="Alexiev A."/>
            <person name="Horsfall A."/>
            <person name="Kirkwood N."/>
            <person name="Harris S."/>
            <person name="Eisen J.A."/>
        </authorList>
    </citation>
    <scope>NUCLEOTIDE SEQUENCE [LARGE SCALE GENOMIC DNA]</scope>
    <source>
        <strain evidence="5">COT-052 OH3439</strain>
    </source>
</reference>
<sequence length="1097" mass="127226">MSTKFFNNNHGNTLFEKFKGIAEGMPNLHSFLAVVGYFRSSGYFKLRKELGDISEIKILVGINIDDIFRKHNKALLMLADEEKAKEIYHSGFKEDIVNALYSREVEEGILQMCEDLVSGRLQMRIHATKNLHAKFYLCLPENHSEHSDGWVIMGSSNISDSGLGIKQPPQYELNVAMKDFDEVKYCSDEFWALWSEAIPLTAEDIGGYTTETYLGYQPTPYELYIKVLIDTFGDQIEDDFSIQLPDGVKDLKYQKDAVIQGYQMLMQHNGLFLADVVGLGKTMIATMIAKRFVEENGRNTNILVVYPPALEDNWKNTLKLFGIYKKAQFITNGSLSKILEGRDQYKDKEEFDLIIVDEAHGFRSDSSGKYDELQKICKSPCANLGFLKSLQKKVMLLSATPLNNRPDDLLNQLLLFQNSQGCTIDGIPNLKGFFTPLIYEYKKLMRERAQRDVTSEVDKIYEQIRGKVIDKITVRRTRNNILNDPDYKADIKSQGIIFPNILPPNELEYEMDVDTRGRFYETLKQLTDGRSENNPRGKGLDYARYRAVEFLKPEYRSKYKNAVHIGQTLAGIYRVHMVKRLESSFYAFKRSLRTLLRITNDMIKMFEENKVIIAPDLKVKDLQAKNMELDQIIEYAVAKGYVREDILFTADCFDPIFLNMLHHDREILQRLNSDWEQEQDDPKFDKFRENLTHKFFDKAINPSGKLVLFSESVDTLSYLYERLTKEIGRTDVLMVTAANRNRLMPTIKENFDANFENESTKYNIIITSDVLAEGVNLHRSNVIVNYDSPWNATRLMQRIGRVNRIGSVAPSIYNYMFYPSQQGDKEIQLYKNALVKLQGFHSAFGEDAQIYSKEEIVKVFKMFDNNVKDSIDKKIALLREVRDVYNSDRKLYHKIKALPMKSRVMREKDKHRGKSVIFVSSNVKMEFYLATSKGVEAIDFLDAVKYLKAKPEELPIPFTNEIEHYKHVNCALDQYTTEYVEAADTSSINRVDLDKTSLEANKFLRTIKQITTDTQLKLQCDTLIRYINEGIYSQLPRYLKSLSREYKNDRLKMKQEEYKLQMEIDKLIVGYQTMNKEQRHNAQDLSNPQIIISEYFK</sequence>
<dbReference type="EMBL" id="JRAK01000014">
    <property type="protein sequence ID" value="KGN94471.1"/>
    <property type="molecule type" value="Genomic_DNA"/>
</dbReference>
<feature type="domain" description="Helicase C-terminal" evidence="3">
    <location>
        <begin position="683"/>
        <end position="856"/>
    </location>
</feature>
<dbReference type="PANTHER" id="PTHR45766">
    <property type="entry name" value="DNA ANNEALING HELICASE AND ENDONUCLEASE ZRANB3 FAMILY MEMBER"/>
    <property type="match status" value="1"/>
</dbReference>
<dbReference type="InterPro" id="IPR014001">
    <property type="entry name" value="Helicase_ATP-bd"/>
</dbReference>
<evidence type="ECO:0000259" key="2">
    <source>
        <dbReference type="PROSITE" id="PS51192"/>
    </source>
</evidence>
<comment type="caution">
    <text evidence="4">The sequence shown here is derived from an EMBL/GenBank/DDBJ whole genome shotgun (WGS) entry which is preliminary data.</text>
</comment>
<dbReference type="SMART" id="SM00490">
    <property type="entry name" value="HELICc"/>
    <property type="match status" value="1"/>
</dbReference>
<evidence type="ECO:0000256" key="1">
    <source>
        <dbReference type="ARBA" id="ARBA00022801"/>
    </source>
</evidence>
<protein>
    <submittedName>
        <fullName evidence="4">Helicase</fullName>
    </submittedName>
</protein>
<name>A0A0A2FTL2_9PORP</name>
<dbReference type="PROSITE" id="PS51192">
    <property type="entry name" value="HELICASE_ATP_BIND_1"/>
    <property type="match status" value="1"/>
</dbReference>
<dbReference type="CDD" id="cd09178">
    <property type="entry name" value="PLDc_N_Snf2_like"/>
    <property type="match status" value="1"/>
</dbReference>
<dbReference type="AlphaFoldDB" id="A0A0A2FTL2"/>
<dbReference type="Pfam" id="PF00271">
    <property type="entry name" value="Helicase_C"/>
    <property type="match status" value="1"/>
</dbReference>
<gene>
    <name evidence="4" type="ORF">HR15_01040</name>
</gene>
<dbReference type="Gene3D" id="3.40.50.300">
    <property type="entry name" value="P-loop containing nucleotide triphosphate hydrolases"/>
    <property type="match status" value="1"/>
</dbReference>
<accession>A0A0A2FTL2</accession>
<dbReference type="InterPro" id="IPR001650">
    <property type="entry name" value="Helicase_C-like"/>
</dbReference>
<keyword evidence="5" id="KW-1185">Reference proteome</keyword>
<keyword evidence="1" id="KW-0378">Hydrolase</keyword>
<evidence type="ECO:0000313" key="4">
    <source>
        <dbReference type="EMBL" id="KGN94471.1"/>
    </source>
</evidence>
<dbReference type="Gene3D" id="3.40.50.10810">
    <property type="entry name" value="Tandem AAA-ATPase domain"/>
    <property type="match status" value="1"/>
</dbReference>
<dbReference type="Proteomes" id="UP000030146">
    <property type="component" value="Unassembled WGS sequence"/>
</dbReference>
<dbReference type="GO" id="GO:0016787">
    <property type="term" value="F:hydrolase activity"/>
    <property type="evidence" value="ECO:0007669"/>
    <property type="project" value="UniProtKB-KW"/>
</dbReference>